<dbReference type="Proteomes" id="UP000654482">
    <property type="component" value="Unassembled WGS sequence"/>
</dbReference>
<proteinExistence type="inferred from homology"/>
<sequence length="145" mass="16423">MEKLSVLALDVGNKRIGVAGCDGLGLLATGLTTIQRASFQKDVEQIQYWVEERQVQRIVVGLPYLRDGTLSAQAKQIQRFAQKLSAALQLPVEYEDERLTSFEAEEQMKAQNLSPSRNKSAIDRRAAAIILQQWLERYHAEKEHL</sequence>
<gene>
    <name evidence="7" type="primary">ruvX</name>
    <name evidence="7" type="ORF">IQ249_15765</name>
</gene>
<reference evidence="7" key="1">
    <citation type="submission" date="2020-10" db="EMBL/GenBank/DDBJ databases">
        <authorList>
            <person name="Castelo-Branco R."/>
            <person name="Eusebio N."/>
            <person name="Adriana R."/>
            <person name="Vieira A."/>
            <person name="Brugerolle De Fraissinette N."/>
            <person name="Rezende De Castro R."/>
            <person name="Schneider M.P."/>
            <person name="Vasconcelos V."/>
            <person name="Leao P.N."/>
        </authorList>
    </citation>
    <scope>NUCLEOTIDE SEQUENCE</scope>
    <source>
        <strain evidence="7">LEGE 07157</strain>
    </source>
</reference>
<evidence type="ECO:0000313" key="7">
    <source>
        <dbReference type="EMBL" id="MBE9117356.1"/>
    </source>
</evidence>
<evidence type="ECO:0000256" key="3">
    <source>
        <dbReference type="ARBA" id="ARBA00022722"/>
    </source>
</evidence>
<dbReference type="AlphaFoldDB" id="A0A8J7E109"/>
<dbReference type="GO" id="GO:0005829">
    <property type="term" value="C:cytosol"/>
    <property type="evidence" value="ECO:0007669"/>
    <property type="project" value="TreeGrafter"/>
</dbReference>
<dbReference type="NCBIfam" id="TIGR00250">
    <property type="entry name" value="RNAse_H_YqgF"/>
    <property type="match status" value="1"/>
</dbReference>
<keyword evidence="2 5" id="KW-0690">Ribosome biogenesis</keyword>
<dbReference type="GO" id="GO:0000967">
    <property type="term" value="P:rRNA 5'-end processing"/>
    <property type="evidence" value="ECO:0007669"/>
    <property type="project" value="UniProtKB-UniRule"/>
</dbReference>
<dbReference type="CDD" id="cd16964">
    <property type="entry name" value="YqgF"/>
    <property type="match status" value="1"/>
</dbReference>
<evidence type="ECO:0000313" key="8">
    <source>
        <dbReference type="Proteomes" id="UP000654482"/>
    </source>
</evidence>
<keyword evidence="3 5" id="KW-0540">Nuclease</keyword>
<keyword evidence="8" id="KW-1185">Reference proteome</keyword>
<dbReference type="InterPro" id="IPR037027">
    <property type="entry name" value="YqgF/RNaseH-like_dom_sf"/>
</dbReference>
<dbReference type="InterPro" id="IPR005227">
    <property type="entry name" value="YqgF"/>
</dbReference>
<dbReference type="InterPro" id="IPR006641">
    <property type="entry name" value="YqgF/RNaseH-like_dom"/>
</dbReference>
<protein>
    <recommendedName>
        <fullName evidence="5">Putative pre-16S rRNA nuclease</fullName>
        <ecNumber evidence="5">3.1.-.-</ecNumber>
    </recommendedName>
</protein>
<dbReference type="Pfam" id="PF03652">
    <property type="entry name" value="RuvX"/>
    <property type="match status" value="1"/>
</dbReference>
<dbReference type="GO" id="GO:0004518">
    <property type="term" value="F:nuclease activity"/>
    <property type="evidence" value="ECO:0007669"/>
    <property type="project" value="UniProtKB-KW"/>
</dbReference>
<comment type="subcellular location">
    <subcellularLocation>
        <location evidence="5">Cytoplasm</location>
    </subcellularLocation>
</comment>
<dbReference type="RefSeq" id="WP_194030446.1">
    <property type="nucleotide sequence ID" value="NZ_JADEWZ010000024.1"/>
</dbReference>
<dbReference type="SUPFAM" id="SSF53098">
    <property type="entry name" value="Ribonuclease H-like"/>
    <property type="match status" value="1"/>
</dbReference>
<dbReference type="Gene3D" id="3.30.420.140">
    <property type="entry name" value="YqgF/RNase H-like domain"/>
    <property type="match status" value="1"/>
</dbReference>
<name>A0A8J7E109_9CYAN</name>
<evidence type="ECO:0000256" key="5">
    <source>
        <dbReference type="HAMAP-Rule" id="MF_00651"/>
    </source>
</evidence>
<comment type="similarity">
    <text evidence="5">Belongs to the YqgF HJR family.</text>
</comment>
<comment type="caution">
    <text evidence="7">The sequence shown here is derived from an EMBL/GenBank/DDBJ whole genome shotgun (WGS) entry which is preliminary data.</text>
</comment>
<dbReference type="EMBL" id="JADEWZ010000024">
    <property type="protein sequence ID" value="MBE9117356.1"/>
    <property type="molecule type" value="Genomic_DNA"/>
</dbReference>
<dbReference type="InterPro" id="IPR012337">
    <property type="entry name" value="RNaseH-like_sf"/>
</dbReference>
<dbReference type="GO" id="GO:0016788">
    <property type="term" value="F:hydrolase activity, acting on ester bonds"/>
    <property type="evidence" value="ECO:0007669"/>
    <property type="project" value="UniProtKB-UniRule"/>
</dbReference>
<keyword evidence="4 5" id="KW-0378">Hydrolase</keyword>
<accession>A0A8J7E109</accession>
<evidence type="ECO:0000259" key="6">
    <source>
        <dbReference type="SMART" id="SM00732"/>
    </source>
</evidence>
<dbReference type="PANTHER" id="PTHR33317">
    <property type="entry name" value="POLYNUCLEOTIDYL TRANSFERASE, RIBONUCLEASE H-LIKE SUPERFAMILY PROTEIN"/>
    <property type="match status" value="1"/>
</dbReference>
<organism evidence="7 8">
    <name type="scientific">Lusitaniella coriacea LEGE 07157</name>
    <dbReference type="NCBI Taxonomy" id="945747"/>
    <lineage>
        <taxon>Bacteria</taxon>
        <taxon>Bacillati</taxon>
        <taxon>Cyanobacteriota</taxon>
        <taxon>Cyanophyceae</taxon>
        <taxon>Spirulinales</taxon>
        <taxon>Lusitaniellaceae</taxon>
        <taxon>Lusitaniella</taxon>
    </lineage>
</organism>
<feature type="domain" description="YqgF/RNase H-like" evidence="6">
    <location>
        <begin position="4"/>
        <end position="104"/>
    </location>
</feature>
<dbReference type="HAMAP" id="MF_00651">
    <property type="entry name" value="Nuclease_YqgF"/>
    <property type="match status" value="1"/>
</dbReference>
<evidence type="ECO:0000256" key="4">
    <source>
        <dbReference type="ARBA" id="ARBA00022801"/>
    </source>
</evidence>
<keyword evidence="1 5" id="KW-0963">Cytoplasm</keyword>
<dbReference type="PANTHER" id="PTHR33317:SF4">
    <property type="entry name" value="POLYNUCLEOTIDYL TRANSFERASE, RIBONUCLEASE H-LIKE SUPERFAMILY PROTEIN"/>
    <property type="match status" value="1"/>
</dbReference>
<comment type="function">
    <text evidence="5">Could be a nuclease involved in processing of the 5'-end of pre-16S rRNA.</text>
</comment>
<evidence type="ECO:0000256" key="1">
    <source>
        <dbReference type="ARBA" id="ARBA00022490"/>
    </source>
</evidence>
<evidence type="ECO:0000256" key="2">
    <source>
        <dbReference type="ARBA" id="ARBA00022517"/>
    </source>
</evidence>
<dbReference type="SMART" id="SM00732">
    <property type="entry name" value="YqgFc"/>
    <property type="match status" value="1"/>
</dbReference>
<dbReference type="EC" id="3.1.-.-" evidence="5"/>